<evidence type="ECO:0000313" key="3">
    <source>
        <dbReference type="Proteomes" id="UP001374535"/>
    </source>
</evidence>
<feature type="region of interest" description="Disordered" evidence="1">
    <location>
        <begin position="1"/>
        <end position="27"/>
    </location>
</feature>
<name>A0AAQ3NLL9_VIGMU</name>
<accession>A0AAQ3NLL9</accession>
<evidence type="ECO:0000313" key="2">
    <source>
        <dbReference type="EMBL" id="WVZ11200.1"/>
    </source>
</evidence>
<proteinExistence type="predicted"/>
<sequence length="104" mass="12175">MKQHPQQKEKTLNLRKKNPHTIRKRECTPQLIPKPTIFQVKRNKNSGNRIPDPSENPPQAFNFKSNPHSFKSKIKNQLKEIHYKTKSRSRIPNPSENPQASTQL</sequence>
<dbReference type="AlphaFoldDB" id="A0AAQ3NLL9"/>
<feature type="compositionally biased region" description="Basic and acidic residues" evidence="1">
    <location>
        <begin position="1"/>
        <end position="12"/>
    </location>
</feature>
<feature type="compositionally biased region" description="Polar residues" evidence="1">
    <location>
        <begin position="57"/>
        <end position="69"/>
    </location>
</feature>
<feature type="region of interest" description="Disordered" evidence="1">
    <location>
        <begin position="40"/>
        <end position="104"/>
    </location>
</feature>
<dbReference type="Proteomes" id="UP001374535">
    <property type="component" value="Chromosome 5"/>
</dbReference>
<feature type="compositionally biased region" description="Polar residues" evidence="1">
    <location>
        <begin position="90"/>
        <end position="104"/>
    </location>
</feature>
<reference evidence="2 3" key="1">
    <citation type="journal article" date="2023" name="Life. Sci Alliance">
        <title>Evolutionary insights into 3D genome organization and epigenetic landscape of Vigna mungo.</title>
        <authorList>
            <person name="Junaid A."/>
            <person name="Singh B."/>
            <person name="Bhatia S."/>
        </authorList>
    </citation>
    <scope>NUCLEOTIDE SEQUENCE [LARGE SCALE GENOMIC DNA]</scope>
    <source>
        <strain evidence="2">Urdbean</strain>
    </source>
</reference>
<gene>
    <name evidence="2" type="ORF">V8G54_015730</name>
</gene>
<keyword evidence="3" id="KW-1185">Reference proteome</keyword>
<dbReference type="EMBL" id="CP144696">
    <property type="protein sequence ID" value="WVZ11200.1"/>
    <property type="molecule type" value="Genomic_DNA"/>
</dbReference>
<organism evidence="2 3">
    <name type="scientific">Vigna mungo</name>
    <name type="common">Black gram</name>
    <name type="synonym">Phaseolus mungo</name>
    <dbReference type="NCBI Taxonomy" id="3915"/>
    <lineage>
        <taxon>Eukaryota</taxon>
        <taxon>Viridiplantae</taxon>
        <taxon>Streptophyta</taxon>
        <taxon>Embryophyta</taxon>
        <taxon>Tracheophyta</taxon>
        <taxon>Spermatophyta</taxon>
        <taxon>Magnoliopsida</taxon>
        <taxon>eudicotyledons</taxon>
        <taxon>Gunneridae</taxon>
        <taxon>Pentapetalae</taxon>
        <taxon>rosids</taxon>
        <taxon>fabids</taxon>
        <taxon>Fabales</taxon>
        <taxon>Fabaceae</taxon>
        <taxon>Papilionoideae</taxon>
        <taxon>50 kb inversion clade</taxon>
        <taxon>NPAAA clade</taxon>
        <taxon>indigoferoid/millettioid clade</taxon>
        <taxon>Phaseoleae</taxon>
        <taxon>Vigna</taxon>
    </lineage>
</organism>
<protein>
    <submittedName>
        <fullName evidence="2">Uncharacterized protein</fullName>
    </submittedName>
</protein>
<feature type="compositionally biased region" description="Basic residues" evidence="1">
    <location>
        <begin position="13"/>
        <end position="23"/>
    </location>
</feature>
<evidence type="ECO:0000256" key="1">
    <source>
        <dbReference type="SAM" id="MobiDB-lite"/>
    </source>
</evidence>